<dbReference type="AlphaFoldDB" id="A0A1I4WEU5"/>
<accession>A0A1I4WEU5</accession>
<evidence type="ECO:0000313" key="1">
    <source>
        <dbReference type="EMBL" id="SFN11499.1"/>
    </source>
</evidence>
<protein>
    <submittedName>
        <fullName evidence="1">Uncharacterized protein</fullName>
    </submittedName>
</protein>
<dbReference type="Proteomes" id="UP000242222">
    <property type="component" value="Unassembled WGS sequence"/>
</dbReference>
<evidence type="ECO:0000313" key="2">
    <source>
        <dbReference type="Proteomes" id="UP000242222"/>
    </source>
</evidence>
<name>A0A1I4WEU5_9GAMM</name>
<proteinExistence type="predicted"/>
<sequence>MNGLIYRCVYLNCSHGYNDPGTLALTDHMQMPPALTHIPSMPYTPLCIAGRAASIVQL</sequence>
<gene>
    <name evidence="1" type="ORF">SAMN05216516_102430</name>
</gene>
<keyword evidence="2" id="KW-1185">Reference proteome</keyword>
<organism evidence="1 2">
    <name type="scientific">Izhakiella capsodis</name>
    <dbReference type="NCBI Taxonomy" id="1367852"/>
    <lineage>
        <taxon>Bacteria</taxon>
        <taxon>Pseudomonadati</taxon>
        <taxon>Pseudomonadota</taxon>
        <taxon>Gammaproteobacteria</taxon>
        <taxon>Enterobacterales</taxon>
        <taxon>Erwiniaceae</taxon>
        <taxon>Izhakiella</taxon>
    </lineage>
</organism>
<dbReference type="EMBL" id="FOVC01000002">
    <property type="protein sequence ID" value="SFN11499.1"/>
    <property type="molecule type" value="Genomic_DNA"/>
</dbReference>
<reference evidence="2" key="1">
    <citation type="submission" date="2016-10" db="EMBL/GenBank/DDBJ databases">
        <authorList>
            <person name="Varghese N."/>
            <person name="Submissions S."/>
        </authorList>
    </citation>
    <scope>NUCLEOTIDE SEQUENCE [LARGE SCALE GENOMIC DNA]</scope>
    <source>
        <strain evidence="2">N6PO6</strain>
    </source>
</reference>